<dbReference type="PANTHER" id="PTHR31973">
    <property type="entry name" value="POLYPROTEIN, PUTATIVE-RELATED"/>
    <property type="match status" value="1"/>
</dbReference>
<evidence type="ECO:0000313" key="2">
    <source>
        <dbReference type="EnsemblPlants" id="HORVU.MOREX.r3.7HG0644710.1.CDS1"/>
    </source>
</evidence>
<dbReference type="AlphaFoldDB" id="A0A8I6YAR4"/>
<reference evidence="2" key="2">
    <citation type="submission" date="2020-10" db="EMBL/GenBank/DDBJ databases">
        <authorList>
            <person name="Scholz U."/>
            <person name="Mascher M."/>
            <person name="Fiebig A."/>
        </authorList>
    </citation>
    <scope>NUCLEOTIDE SEQUENCE [LARGE SCALE GENOMIC DNA]</scope>
    <source>
        <strain evidence="2">cv. Morex</strain>
    </source>
</reference>
<protein>
    <recommendedName>
        <fullName evidence="1">Transposase MuDR plant domain-containing protein</fullName>
    </recommendedName>
</protein>
<reference evidence="2" key="3">
    <citation type="submission" date="2022-01" db="UniProtKB">
        <authorList>
            <consortium name="EnsemblPlants"/>
        </authorList>
    </citation>
    <scope>IDENTIFICATION</scope>
    <source>
        <strain evidence="2">subsp. vulgare</strain>
    </source>
</reference>
<evidence type="ECO:0000313" key="3">
    <source>
        <dbReference type="Proteomes" id="UP000011116"/>
    </source>
</evidence>
<evidence type="ECO:0000259" key="1">
    <source>
        <dbReference type="Pfam" id="PF03108"/>
    </source>
</evidence>
<dbReference type="PANTHER" id="PTHR31973:SF187">
    <property type="entry name" value="MUTATOR TRANSPOSASE MUDRA PROTEIN"/>
    <property type="match status" value="1"/>
</dbReference>
<name>A0A8I6YAR4_HORVV</name>
<organism evidence="2 3">
    <name type="scientific">Hordeum vulgare subsp. vulgare</name>
    <name type="common">Domesticated barley</name>
    <dbReference type="NCBI Taxonomy" id="112509"/>
    <lineage>
        <taxon>Eukaryota</taxon>
        <taxon>Viridiplantae</taxon>
        <taxon>Streptophyta</taxon>
        <taxon>Embryophyta</taxon>
        <taxon>Tracheophyta</taxon>
        <taxon>Spermatophyta</taxon>
        <taxon>Magnoliopsida</taxon>
        <taxon>Liliopsida</taxon>
        <taxon>Poales</taxon>
        <taxon>Poaceae</taxon>
        <taxon>BOP clade</taxon>
        <taxon>Pooideae</taxon>
        <taxon>Triticodae</taxon>
        <taxon>Triticeae</taxon>
        <taxon>Hordeinae</taxon>
        <taxon>Hordeum</taxon>
    </lineage>
</organism>
<dbReference type="Proteomes" id="UP000011116">
    <property type="component" value="Chromosome 7H"/>
</dbReference>
<reference evidence="3" key="1">
    <citation type="journal article" date="2012" name="Nature">
        <title>A physical, genetic and functional sequence assembly of the barley genome.</title>
        <authorList>
            <consortium name="The International Barley Genome Sequencing Consortium"/>
            <person name="Mayer K.F."/>
            <person name="Waugh R."/>
            <person name="Brown J.W."/>
            <person name="Schulman A."/>
            <person name="Langridge P."/>
            <person name="Platzer M."/>
            <person name="Fincher G.B."/>
            <person name="Muehlbauer G.J."/>
            <person name="Sato K."/>
            <person name="Close T.J."/>
            <person name="Wise R.P."/>
            <person name="Stein N."/>
        </authorList>
    </citation>
    <scope>NUCLEOTIDE SEQUENCE [LARGE SCALE GENOMIC DNA]</scope>
    <source>
        <strain evidence="3">cv. Morex</strain>
    </source>
</reference>
<sequence length="459" mass="53666">MYYMNEEDIGSGRVKYLGNEASVHEMLEVYHYVKAVNIKVVRDVQPASTQANENYMNTQESCNVKKVVEQSELQKQINDRKAQLERTRIQREADLNHFEDDTQVSEFCSDDSVHSDGSAAEAVQMEIDCASEEDKPLELTTVVKYVKNPSPTSRCHNEVEHKQRPYWFPEPDEFCFAGDLGISDEEEEDEVELPYLLKKSKINKKKMKDRVWFDPSIPNSHLLLCNSLCFESVYQFREALRDFHIRTLRSFHYHKNSPTRIIVWCSQREHVCEFYMCASRIGHERTFCIKKCNMEHTCPSSPENSKVTTNWLAKAVEPSLRADPRARVDALIENNKVNFLVDVSRSVAYRARRKAIKFVQGDQKEQYYRPRDYLQAIIDTNPGSRCIIKTFEDTENPASTPRFKYMFYCLHASKQGFLNGCRPFVRKFTTVFSSKYLVREKLWYVIWLWMQALMVASSS</sequence>
<proteinExistence type="predicted"/>
<dbReference type="EnsemblPlants" id="HORVU.MOREX.r3.7HG0644710.1">
    <property type="protein sequence ID" value="HORVU.MOREX.r3.7HG0644710.1.CDS1"/>
    <property type="gene ID" value="HORVU.MOREX.r3.7HG0644710"/>
</dbReference>
<dbReference type="InterPro" id="IPR004332">
    <property type="entry name" value="Transposase_MuDR"/>
</dbReference>
<keyword evidence="3" id="KW-1185">Reference proteome</keyword>
<dbReference type="Gramene" id="HORVU.MOREX.r3.7HG0644710.1">
    <property type="protein sequence ID" value="HORVU.MOREX.r3.7HG0644710.1.CDS1"/>
    <property type="gene ID" value="HORVU.MOREX.r3.7HG0644710"/>
</dbReference>
<feature type="domain" description="Transposase MuDR plant" evidence="1">
    <location>
        <begin position="228"/>
        <end position="289"/>
    </location>
</feature>
<accession>A0A8I6YAR4</accession>
<dbReference type="Pfam" id="PF03108">
    <property type="entry name" value="DBD_Tnp_Mut"/>
    <property type="match status" value="1"/>
</dbReference>